<reference evidence="3 4" key="1">
    <citation type="submission" date="2020-04" db="EMBL/GenBank/DDBJ databases">
        <title>Draft genome of Pyxidicoccus fallax type strain.</title>
        <authorList>
            <person name="Whitworth D.E."/>
        </authorList>
    </citation>
    <scope>NUCLEOTIDE SEQUENCE [LARGE SCALE GENOMIC DNA]</scope>
    <source>
        <strain evidence="3 4">DSM 14698</strain>
    </source>
</reference>
<sequence length="425" mass="45728">MDWFVERREVNEVVHTRSGLRLQAPSLERGLSECRDVAGGTEHAWAEVTGDRLPSSALPAEVMPRAREVLAPEPVLVDGGALAAEAVRRLVDVARAAGATHLDVLLREVDRRTLFATPARQVEDHARYALLEVKVFHTEASVTTDLWRAAAFPDVAHLRAALPSLEALVEGLARELRETTPVLPCPTGTLPIVFPPGAASASFFHEVCGHPLEGDVVARGGSYLARRLGQRVAAPCLSVSDDPTDGHGSLAFAWDDEGHAARAVPLLQNGVVGSPLLDARTAGVLGHAPNGHGRRVDFRHPPLPRMAHTRVEPHEGNLESLLAGVPHGLLVQHLTPRHMDLLSGDFSFYIVEAREVRDGRPGRRVSPGILGGNGLEALASIDAVGADARNLFATRGCRKLDHGPLPVSFGQPAVRFRGLHVRPWL</sequence>
<protein>
    <submittedName>
        <fullName evidence="3">TldD/PmbA family protein</fullName>
    </submittedName>
</protein>
<evidence type="ECO:0000313" key="4">
    <source>
        <dbReference type="Proteomes" id="UP000518300"/>
    </source>
</evidence>
<dbReference type="Proteomes" id="UP000518300">
    <property type="component" value="Unassembled WGS sequence"/>
</dbReference>
<dbReference type="InterPro" id="IPR045569">
    <property type="entry name" value="Metalloprtase-TldD/E_C"/>
</dbReference>
<evidence type="ECO:0000256" key="1">
    <source>
        <dbReference type="ARBA" id="ARBA00005836"/>
    </source>
</evidence>
<dbReference type="SUPFAM" id="SSF111283">
    <property type="entry name" value="Putative modulator of DNA gyrase, PmbA/TldD"/>
    <property type="match status" value="1"/>
</dbReference>
<dbReference type="AlphaFoldDB" id="A0A848LZR7"/>
<keyword evidence="4" id="KW-1185">Reference proteome</keyword>
<dbReference type="PANTHER" id="PTHR30624">
    <property type="entry name" value="UNCHARACTERIZED PROTEIN TLDD AND PMBA"/>
    <property type="match status" value="1"/>
</dbReference>
<dbReference type="GO" id="GO:0006508">
    <property type="term" value="P:proteolysis"/>
    <property type="evidence" value="ECO:0007669"/>
    <property type="project" value="InterPro"/>
</dbReference>
<dbReference type="InterPro" id="IPR036059">
    <property type="entry name" value="TldD/PmbA_sf"/>
</dbReference>
<feature type="domain" description="Metalloprotease TldD/E C-terminal" evidence="2">
    <location>
        <begin position="187"/>
        <end position="421"/>
    </location>
</feature>
<dbReference type="GO" id="GO:0008237">
    <property type="term" value="F:metallopeptidase activity"/>
    <property type="evidence" value="ECO:0007669"/>
    <property type="project" value="InterPro"/>
</dbReference>
<dbReference type="EMBL" id="JABBJJ010000536">
    <property type="protein sequence ID" value="NMO23129.1"/>
    <property type="molecule type" value="Genomic_DNA"/>
</dbReference>
<comment type="caution">
    <text evidence="3">The sequence shown here is derived from an EMBL/GenBank/DDBJ whole genome shotgun (WGS) entry which is preliminary data.</text>
</comment>
<evidence type="ECO:0000259" key="2">
    <source>
        <dbReference type="Pfam" id="PF19289"/>
    </source>
</evidence>
<organism evidence="3 4">
    <name type="scientific">Pyxidicoccus fallax</name>
    <dbReference type="NCBI Taxonomy" id="394095"/>
    <lineage>
        <taxon>Bacteria</taxon>
        <taxon>Pseudomonadati</taxon>
        <taxon>Myxococcota</taxon>
        <taxon>Myxococcia</taxon>
        <taxon>Myxococcales</taxon>
        <taxon>Cystobacterineae</taxon>
        <taxon>Myxococcaceae</taxon>
        <taxon>Pyxidicoccus</taxon>
    </lineage>
</organism>
<proteinExistence type="inferred from homology"/>
<dbReference type="InterPro" id="IPR051463">
    <property type="entry name" value="Peptidase_U62_metallo"/>
</dbReference>
<accession>A0A848LZR7</accession>
<name>A0A848LZR7_9BACT</name>
<dbReference type="RefSeq" id="WP_169352237.1">
    <property type="nucleotide sequence ID" value="NZ_JABBJJ010000536.1"/>
</dbReference>
<dbReference type="PANTHER" id="PTHR30624:SF4">
    <property type="entry name" value="METALLOPROTEASE TLDD"/>
    <property type="match status" value="1"/>
</dbReference>
<dbReference type="Pfam" id="PF19289">
    <property type="entry name" value="PmbA_TldD_3rd"/>
    <property type="match status" value="1"/>
</dbReference>
<evidence type="ECO:0000313" key="3">
    <source>
        <dbReference type="EMBL" id="NMO23129.1"/>
    </source>
</evidence>
<gene>
    <name evidence="3" type="ORF">HG543_50955</name>
</gene>
<comment type="similarity">
    <text evidence="1">Belongs to the peptidase U62 family.</text>
</comment>
<dbReference type="GO" id="GO:0005829">
    <property type="term" value="C:cytosol"/>
    <property type="evidence" value="ECO:0007669"/>
    <property type="project" value="TreeGrafter"/>
</dbReference>